<comment type="similarity">
    <text evidence="6">Belongs to the binding-protein-dependent transport system permease family.</text>
</comment>
<evidence type="ECO:0000256" key="2">
    <source>
        <dbReference type="ARBA" id="ARBA00022448"/>
    </source>
</evidence>
<protein>
    <submittedName>
        <fullName evidence="8">ABC transporter permease</fullName>
    </submittedName>
</protein>
<evidence type="ECO:0000256" key="6">
    <source>
        <dbReference type="RuleBase" id="RU363032"/>
    </source>
</evidence>
<evidence type="ECO:0000256" key="1">
    <source>
        <dbReference type="ARBA" id="ARBA00004141"/>
    </source>
</evidence>
<feature type="transmembrane region" description="Helical" evidence="6">
    <location>
        <begin position="184"/>
        <end position="208"/>
    </location>
</feature>
<accession>A0A366LNI5</accession>
<reference evidence="8 9" key="1">
    <citation type="submission" date="2018-06" db="EMBL/GenBank/DDBJ databases">
        <title>Sphaerisporangium craniellae sp. nov., isolated from a marine sponge in the South China Sea.</title>
        <authorList>
            <person name="Li L."/>
        </authorList>
    </citation>
    <scope>NUCLEOTIDE SEQUENCE [LARGE SCALE GENOMIC DNA]</scope>
    <source>
        <strain evidence="8 9">LHW63015</strain>
    </source>
</reference>
<sequence>MGEGPSLWEYFTRNWSTGQPGSIDTLLGDHIVMALLPIVAALVLAVPIGLACVRWRLLYQPIAGLVNVMYALPSLALFGVFLAVTGLSQATVIIPLTFYAVAVLVPAVVDGLRSVPEHVRQSAVAMGFTPLRRLTRVELPLAAPVVLAGLRVAAVSSISLVSVGALVGMGGLGYLFIRAWQIDYFAPAIVGIVGIVLLALVVDGILVVSQRLLTPWVRARRSG</sequence>
<keyword evidence="4 6" id="KW-1133">Transmembrane helix</keyword>
<dbReference type="AlphaFoldDB" id="A0A366LNI5"/>
<name>A0A366LNI5_9ACTN</name>
<feature type="transmembrane region" description="Helical" evidence="6">
    <location>
        <begin position="158"/>
        <end position="177"/>
    </location>
</feature>
<keyword evidence="2 6" id="KW-0813">Transport</keyword>
<dbReference type="InterPro" id="IPR035906">
    <property type="entry name" value="MetI-like_sf"/>
</dbReference>
<dbReference type="Pfam" id="PF00528">
    <property type="entry name" value="BPD_transp_1"/>
    <property type="match status" value="1"/>
</dbReference>
<feature type="transmembrane region" description="Helical" evidence="6">
    <location>
        <begin position="31"/>
        <end position="53"/>
    </location>
</feature>
<organism evidence="8 9">
    <name type="scientific">Spongiactinospora rosea</name>
    <dbReference type="NCBI Taxonomy" id="2248750"/>
    <lineage>
        <taxon>Bacteria</taxon>
        <taxon>Bacillati</taxon>
        <taxon>Actinomycetota</taxon>
        <taxon>Actinomycetes</taxon>
        <taxon>Streptosporangiales</taxon>
        <taxon>Streptosporangiaceae</taxon>
        <taxon>Spongiactinospora</taxon>
    </lineage>
</organism>
<evidence type="ECO:0000313" key="8">
    <source>
        <dbReference type="EMBL" id="RBQ15471.1"/>
    </source>
</evidence>
<keyword evidence="3 6" id="KW-0812">Transmembrane</keyword>
<evidence type="ECO:0000256" key="3">
    <source>
        <dbReference type="ARBA" id="ARBA00022692"/>
    </source>
</evidence>
<dbReference type="Proteomes" id="UP000253303">
    <property type="component" value="Unassembled WGS sequence"/>
</dbReference>
<dbReference type="RefSeq" id="WP_113985274.1">
    <property type="nucleotide sequence ID" value="NZ_QMEY01000023.1"/>
</dbReference>
<keyword evidence="5 6" id="KW-0472">Membrane</keyword>
<comment type="subcellular location">
    <subcellularLocation>
        <location evidence="6">Cell membrane</location>
        <topology evidence="6">Multi-pass membrane protein</topology>
    </subcellularLocation>
    <subcellularLocation>
        <location evidence="1">Membrane</location>
        <topology evidence="1">Multi-pass membrane protein</topology>
    </subcellularLocation>
</comment>
<dbReference type="PANTHER" id="PTHR30177:SF4">
    <property type="entry name" value="OSMOPROTECTANT IMPORT PERMEASE PROTEIN OSMW"/>
    <property type="match status" value="1"/>
</dbReference>
<dbReference type="SUPFAM" id="SSF161098">
    <property type="entry name" value="MetI-like"/>
    <property type="match status" value="1"/>
</dbReference>
<gene>
    <name evidence="8" type="ORF">DP939_35900</name>
</gene>
<dbReference type="GO" id="GO:0005886">
    <property type="term" value="C:plasma membrane"/>
    <property type="evidence" value="ECO:0007669"/>
    <property type="project" value="UniProtKB-SubCell"/>
</dbReference>
<dbReference type="Gene3D" id="1.10.3720.10">
    <property type="entry name" value="MetI-like"/>
    <property type="match status" value="1"/>
</dbReference>
<dbReference type="EMBL" id="QMEY01000023">
    <property type="protein sequence ID" value="RBQ15471.1"/>
    <property type="molecule type" value="Genomic_DNA"/>
</dbReference>
<dbReference type="CDD" id="cd06261">
    <property type="entry name" value="TM_PBP2"/>
    <property type="match status" value="1"/>
</dbReference>
<proteinExistence type="inferred from homology"/>
<evidence type="ECO:0000256" key="4">
    <source>
        <dbReference type="ARBA" id="ARBA00022989"/>
    </source>
</evidence>
<comment type="caution">
    <text evidence="8">The sequence shown here is derived from an EMBL/GenBank/DDBJ whole genome shotgun (WGS) entry which is preliminary data.</text>
</comment>
<dbReference type="GO" id="GO:0055085">
    <property type="term" value="P:transmembrane transport"/>
    <property type="evidence" value="ECO:0007669"/>
    <property type="project" value="InterPro"/>
</dbReference>
<keyword evidence="9" id="KW-1185">Reference proteome</keyword>
<feature type="transmembrane region" description="Helical" evidence="6">
    <location>
        <begin position="65"/>
        <end position="84"/>
    </location>
</feature>
<evidence type="ECO:0000256" key="5">
    <source>
        <dbReference type="ARBA" id="ARBA00023136"/>
    </source>
</evidence>
<dbReference type="InterPro" id="IPR051204">
    <property type="entry name" value="ABC_transp_perm/SBD"/>
</dbReference>
<feature type="domain" description="ABC transmembrane type-1" evidence="7">
    <location>
        <begin position="27"/>
        <end position="206"/>
    </location>
</feature>
<feature type="transmembrane region" description="Helical" evidence="6">
    <location>
        <begin position="90"/>
        <end position="112"/>
    </location>
</feature>
<evidence type="ECO:0000313" key="9">
    <source>
        <dbReference type="Proteomes" id="UP000253303"/>
    </source>
</evidence>
<dbReference type="InterPro" id="IPR000515">
    <property type="entry name" value="MetI-like"/>
</dbReference>
<dbReference type="OrthoDB" id="3233284at2"/>
<dbReference type="GO" id="GO:0031460">
    <property type="term" value="P:glycine betaine transport"/>
    <property type="evidence" value="ECO:0007669"/>
    <property type="project" value="TreeGrafter"/>
</dbReference>
<dbReference type="PANTHER" id="PTHR30177">
    <property type="entry name" value="GLYCINE BETAINE/L-PROLINE TRANSPORT SYSTEM PERMEASE PROTEIN PROW"/>
    <property type="match status" value="1"/>
</dbReference>
<dbReference type="PROSITE" id="PS50928">
    <property type="entry name" value="ABC_TM1"/>
    <property type="match status" value="1"/>
</dbReference>
<evidence type="ECO:0000259" key="7">
    <source>
        <dbReference type="PROSITE" id="PS50928"/>
    </source>
</evidence>